<reference evidence="6 7" key="1">
    <citation type="submission" date="2019-01" db="EMBL/GenBank/DDBJ databases">
        <authorList>
            <person name="Sayadi A."/>
        </authorList>
    </citation>
    <scope>NUCLEOTIDE SEQUENCE [LARGE SCALE GENOMIC DNA]</scope>
</reference>
<dbReference type="OrthoDB" id="775260at2759"/>
<dbReference type="InterPro" id="IPR027417">
    <property type="entry name" value="P-loop_NTPase"/>
</dbReference>
<dbReference type="Pfam" id="PF01715">
    <property type="entry name" value="IPPT"/>
    <property type="match status" value="1"/>
</dbReference>
<name>A0A653CLZ1_CALMS</name>
<protein>
    <submittedName>
        <fullName evidence="6">Uncharacterized protein</fullName>
    </submittedName>
</protein>
<evidence type="ECO:0000313" key="6">
    <source>
        <dbReference type="EMBL" id="VEN48899.1"/>
    </source>
</evidence>
<dbReference type="AlphaFoldDB" id="A0A653CLZ1"/>
<dbReference type="PANTHER" id="PTHR11088">
    <property type="entry name" value="TRNA DIMETHYLALLYLTRANSFERASE"/>
    <property type="match status" value="1"/>
</dbReference>
<keyword evidence="5" id="KW-0175">Coiled coil</keyword>
<comment type="similarity">
    <text evidence="1">Belongs to the IPP transferase family.</text>
</comment>
<feature type="coiled-coil region" evidence="5">
    <location>
        <begin position="115"/>
        <end position="149"/>
    </location>
</feature>
<evidence type="ECO:0000313" key="7">
    <source>
        <dbReference type="Proteomes" id="UP000410492"/>
    </source>
</evidence>
<dbReference type="GO" id="GO:0005524">
    <property type="term" value="F:ATP binding"/>
    <property type="evidence" value="ECO:0007669"/>
    <property type="project" value="UniProtKB-KW"/>
</dbReference>
<dbReference type="PANTHER" id="PTHR11088:SF89">
    <property type="entry name" value="TRNA DIMETHYLALLYLTRANSFERASE"/>
    <property type="match status" value="1"/>
</dbReference>
<dbReference type="Proteomes" id="UP000410492">
    <property type="component" value="Unassembled WGS sequence"/>
</dbReference>
<evidence type="ECO:0000256" key="2">
    <source>
        <dbReference type="ARBA" id="ARBA00022679"/>
    </source>
</evidence>
<evidence type="ECO:0000256" key="4">
    <source>
        <dbReference type="ARBA" id="ARBA00022840"/>
    </source>
</evidence>
<dbReference type="GO" id="GO:0005739">
    <property type="term" value="C:mitochondrion"/>
    <property type="evidence" value="ECO:0007669"/>
    <property type="project" value="TreeGrafter"/>
</dbReference>
<proteinExistence type="inferred from homology"/>
<sequence>MNSFFNQKNIFRALEIIYDKGKKVSDILAEQQSAQDASPSGGGLRFTNAICSQDILDDRLNKRVDSMVEQGLVNELLDFHHKYNLGRLKTNNQPDYTKGIFQAIGFKEFHCYLMLSKEQQASDEGKEELAKAVEQLKLVTRRYAKKQKKWVTNRFLGRSDREFEDNVTKIAEEIVTSYIEMKPCPHEPLPKISSRSIPNSLHETYTCSTCDRVFVGQLQWEAT</sequence>
<dbReference type="InterPro" id="IPR039657">
    <property type="entry name" value="Dimethylallyltransferase"/>
</dbReference>
<evidence type="ECO:0000256" key="5">
    <source>
        <dbReference type="SAM" id="Coils"/>
    </source>
</evidence>
<evidence type="ECO:0000256" key="1">
    <source>
        <dbReference type="ARBA" id="ARBA00005842"/>
    </source>
</evidence>
<evidence type="ECO:0000256" key="3">
    <source>
        <dbReference type="ARBA" id="ARBA00022741"/>
    </source>
</evidence>
<keyword evidence="3" id="KW-0547">Nucleotide-binding</keyword>
<dbReference type="GO" id="GO:0006400">
    <property type="term" value="P:tRNA modification"/>
    <property type="evidence" value="ECO:0007669"/>
    <property type="project" value="TreeGrafter"/>
</dbReference>
<organism evidence="6 7">
    <name type="scientific">Callosobruchus maculatus</name>
    <name type="common">Southern cowpea weevil</name>
    <name type="synonym">Pulse bruchid</name>
    <dbReference type="NCBI Taxonomy" id="64391"/>
    <lineage>
        <taxon>Eukaryota</taxon>
        <taxon>Metazoa</taxon>
        <taxon>Ecdysozoa</taxon>
        <taxon>Arthropoda</taxon>
        <taxon>Hexapoda</taxon>
        <taxon>Insecta</taxon>
        <taxon>Pterygota</taxon>
        <taxon>Neoptera</taxon>
        <taxon>Endopterygota</taxon>
        <taxon>Coleoptera</taxon>
        <taxon>Polyphaga</taxon>
        <taxon>Cucujiformia</taxon>
        <taxon>Chrysomeloidea</taxon>
        <taxon>Chrysomelidae</taxon>
        <taxon>Bruchinae</taxon>
        <taxon>Bruchini</taxon>
        <taxon>Callosobruchus</taxon>
    </lineage>
</organism>
<keyword evidence="7" id="KW-1185">Reference proteome</keyword>
<gene>
    <name evidence="6" type="ORF">CALMAC_LOCUS10194</name>
</gene>
<dbReference type="EMBL" id="CAACVG010008196">
    <property type="protein sequence ID" value="VEN48899.1"/>
    <property type="molecule type" value="Genomic_DNA"/>
</dbReference>
<dbReference type="GO" id="GO:0052381">
    <property type="term" value="F:tRNA dimethylallyltransferase activity"/>
    <property type="evidence" value="ECO:0007669"/>
    <property type="project" value="TreeGrafter"/>
</dbReference>
<accession>A0A653CLZ1</accession>
<dbReference type="Gene3D" id="3.40.50.300">
    <property type="entry name" value="P-loop containing nucleotide triphosphate hydrolases"/>
    <property type="match status" value="1"/>
</dbReference>
<keyword evidence="2" id="KW-0808">Transferase</keyword>
<keyword evidence="4" id="KW-0067">ATP-binding</keyword>